<dbReference type="EMBL" id="VWYP01017715">
    <property type="protein sequence ID" value="NXR77659.1"/>
    <property type="molecule type" value="Genomic_DNA"/>
</dbReference>
<reference evidence="1 2" key="1">
    <citation type="submission" date="2019-09" db="EMBL/GenBank/DDBJ databases">
        <title>Bird 10,000 Genomes (B10K) Project - Family phase.</title>
        <authorList>
            <person name="Zhang G."/>
        </authorList>
    </citation>
    <scope>NUCLEOTIDE SEQUENCE [LARGE SCALE GENOMIC DNA]</scope>
    <source>
        <strain evidence="1">B10K-DU-002-42</strain>
        <tissue evidence="1">Muscle</tissue>
    </source>
</reference>
<dbReference type="GO" id="GO:0034719">
    <property type="term" value="C:SMN-Sm protein complex"/>
    <property type="evidence" value="ECO:0007669"/>
    <property type="project" value="InterPro"/>
</dbReference>
<keyword evidence="2" id="KW-1185">Reference proteome</keyword>
<dbReference type="PANTHER" id="PTHR14679:SF1">
    <property type="entry name" value="GEM-ASSOCIATED PROTEIN 7"/>
    <property type="match status" value="1"/>
</dbReference>
<gene>
    <name evidence="1" type="primary">Gemin7_0</name>
    <name evidence="1" type="ORF">PYCJOC_R15613</name>
</gene>
<dbReference type="Gene3D" id="2.30.30.100">
    <property type="match status" value="1"/>
</dbReference>
<dbReference type="Proteomes" id="UP000535705">
    <property type="component" value="Unassembled WGS sequence"/>
</dbReference>
<name>A0A7L2NZM7_PYCJO</name>
<feature type="non-terminal residue" evidence="1">
    <location>
        <position position="51"/>
    </location>
</feature>
<accession>A0A7L2NZM7</accession>
<dbReference type="OrthoDB" id="70763at2759"/>
<proteinExistence type="predicted"/>
<comment type="caution">
    <text evidence="1">The sequence shown here is derived from an EMBL/GenBank/DDBJ whole genome shotgun (WGS) entry which is preliminary data.</text>
</comment>
<organism evidence="1 2">
    <name type="scientific">Pycnonotus jocosus</name>
    <name type="common">Red-whiskered bulbul</name>
    <name type="synonym">Lanius jocosus</name>
    <dbReference type="NCBI Taxonomy" id="182897"/>
    <lineage>
        <taxon>Eukaryota</taxon>
        <taxon>Metazoa</taxon>
        <taxon>Chordata</taxon>
        <taxon>Craniata</taxon>
        <taxon>Vertebrata</taxon>
        <taxon>Euteleostomi</taxon>
        <taxon>Archelosauria</taxon>
        <taxon>Archosauria</taxon>
        <taxon>Dinosauria</taxon>
        <taxon>Saurischia</taxon>
        <taxon>Theropoda</taxon>
        <taxon>Coelurosauria</taxon>
        <taxon>Aves</taxon>
        <taxon>Neognathae</taxon>
        <taxon>Neoaves</taxon>
        <taxon>Telluraves</taxon>
        <taxon>Australaves</taxon>
        <taxon>Passeriformes</taxon>
        <taxon>Sylvioidea</taxon>
        <taxon>Pycnonotidae</taxon>
        <taxon>Pycnonotus</taxon>
    </lineage>
</organism>
<dbReference type="GO" id="GO:0000387">
    <property type="term" value="P:spliceosomal snRNP assembly"/>
    <property type="evidence" value="ECO:0007669"/>
    <property type="project" value="TreeGrafter"/>
</dbReference>
<protein>
    <submittedName>
        <fullName evidence="1">GEMI7 protein</fullName>
    </submittedName>
</protein>
<dbReference type="InterPro" id="IPR020338">
    <property type="entry name" value="SMN_gemin7"/>
</dbReference>
<feature type="non-terminal residue" evidence="1">
    <location>
        <position position="1"/>
    </location>
</feature>
<dbReference type="Pfam" id="PF11095">
    <property type="entry name" value="Gemin7"/>
    <property type="match status" value="1"/>
</dbReference>
<evidence type="ECO:0000313" key="1">
    <source>
        <dbReference type="EMBL" id="NXR77659.1"/>
    </source>
</evidence>
<evidence type="ECO:0000313" key="2">
    <source>
        <dbReference type="Proteomes" id="UP000535705"/>
    </source>
</evidence>
<dbReference type="PANTHER" id="PTHR14679">
    <property type="entry name" value="GEM-ASSOCIATED PROTEIN 7"/>
    <property type="match status" value="1"/>
</dbReference>
<sequence length="51" mass="5691">QGARAALRERFLRLLGRARGRPVRFCLWSGIRVDAEFGAADVESGNFQVQS</sequence>
<dbReference type="AlphaFoldDB" id="A0A7L2NZM7"/>